<dbReference type="InterPro" id="IPR031872">
    <property type="entry name" value="NDC10_II"/>
</dbReference>
<dbReference type="Pfam" id="PF00867">
    <property type="entry name" value="XPG_I"/>
    <property type="match status" value="1"/>
</dbReference>
<feature type="compositionally biased region" description="Polar residues" evidence="1">
    <location>
        <begin position="765"/>
        <end position="774"/>
    </location>
</feature>
<sequence length="1140" mass="127520">MSPVQRMGPRGHRASRFKKQQASSPLKREIVDTPNTSLLQGALYTMSTDDILQDEIPFNFDIPPSSSLTTPSSSSLAAQEKQLNALTDRVHTEALQRDEEYRADRALHGTERSYPRHFKNYVAWWEEDQLSQKAEWDKQCKEEADAQAEQRREAGIPEPSDLPPLEPFPYTPAEPITATKACLFLHYELSREKRGPGGKTSLPNTTVGKSSIKQTINSLEYYRFKRSRLPEYLAVPESQTKLREDPRICTIERSSQTSEAKRQETSQEMKAKATFTTDELVLMSKDYLLNPIGTSKRMSTVVALRNRTMLMFSTSMAFRGDNTRRVLLSDLNIEEVPMPDREGADMDRRVKALVVMSNQGKTNTTGRIDKHYAFRHRNVHLCPVSALAFYLFSLWHVFGRSPPNFVPSYTDKRASGDHGYRAWYSTLLFPPLRSATSDDTVPMSYENHRKQCNDQKEHLNLSHHASTHGGRSYTATTAIALGASTDSVRALGNWSFSGSWSLYNHSLPIDAMVAAAGCNGHQIDSYFVLRECIVPPNELLSSLFPWVDIEEAAYNSRILQKKEAKDGALRYLLNLLLYLRLVLAQDAAILYQESPNAPIFEYAPFNTDLFRSFAQSTVSNIREAKEHRRQYLQNLPATMQESFRGTLESSRLQALEYQRRIEESHHNMSASFGAMCGLMHTTIQVISAFTEHGTDGTSSSSRGKRKASTVPSASMADLQRAARDIVASQATKRVRYDSPASQLAHTSTGTGTPGTVGVAAVPNHPSRSVSNTSLAGIPPTLDSAVTNVGQTVNPSALLTPAMTVSEAPPIPVASGLGTTYSDRAFPVLRSDPDVFGRQIKALTDLEHRFGSGKLKEHVFEWRNDEWIPKDISLWKPPLCSTGEQILEMVWADFKDGIDGKFSLDQLAEHWGTRWRTNNSTIKTELSRRSKIVNLIRLLSDLPNWDNARAFQFLRETHPFHAKPRLEKCKAHKDRATFVFVFDGPNRPAIKRDCQVRQNLWWNDVVRGMIHMFGFRAHNAPGEAEAELAVLNHLGFIDAVFTTDSDTLVFGAQTVIKIITERGSRWNDEVEVFTSARIESEAHLSPGGLILFALLTGGDYDPSGLVNCGQVTALALCRCGFGDQLLDAARADTPILRSALK</sequence>
<dbReference type="EMBL" id="NHTK01005231">
    <property type="protein sequence ID" value="PPQ81847.1"/>
    <property type="molecule type" value="Genomic_DNA"/>
</dbReference>
<dbReference type="SMART" id="SM00484">
    <property type="entry name" value="XPGI"/>
    <property type="match status" value="1"/>
</dbReference>
<dbReference type="PANTHER" id="PTHR11081">
    <property type="entry name" value="FLAP ENDONUCLEASE FAMILY MEMBER"/>
    <property type="match status" value="1"/>
</dbReference>
<feature type="region of interest" description="Disordered" evidence="1">
    <location>
        <begin position="692"/>
        <end position="716"/>
    </location>
</feature>
<dbReference type="STRING" id="181874.A0A409WTP0"/>
<dbReference type="GO" id="GO:0006974">
    <property type="term" value="P:DNA damage response"/>
    <property type="evidence" value="ECO:0007669"/>
    <property type="project" value="UniProtKB-ARBA"/>
</dbReference>
<evidence type="ECO:0000313" key="4">
    <source>
        <dbReference type="Proteomes" id="UP000284842"/>
    </source>
</evidence>
<evidence type="ECO:0000313" key="3">
    <source>
        <dbReference type="EMBL" id="PPQ81847.1"/>
    </source>
</evidence>
<dbReference type="InterPro" id="IPR011010">
    <property type="entry name" value="DNA_brk_join_enz"/>
</dbReference>
<dbReference type="InterPro" id="IPR029060">
    <property type="entry name" value="PIN-like_dom_sf"/>
</dbReference>
<dbReference type="InterPro" id="IPR006084">
    <property type="entry name" value="XPG/Rad2"/>
</dbReference>
<dbReference type="Gene3D" id="3.40.50.1010">
    <property type="entry name" value="5'-nuclease"/>
    <property type="match status" value="1"/>
</dbReference>
<name>A0A409WTP0_9AGAR</name>
<dbReference type="InterPro" id="IPR022210">
    <property type="entry name" value="TF_GCR1-like"/>
</dbReference>
<evidence type="ECO:0000259" key="2">
    <source>
        <dbReference type="SMART" id="SM00484"/>
    </source>
</evidence>
<feature type="region of interest" description="Disordered" evidence="1">
    <location>
        <begin position="730"/>
        <end position="775"/>
    </location>
</feature>
<feature type="compositionally biased region" description="Low complexity" evidence="1">
    <location>
        <begin position="748"/>
        <end position="762"/>
    </location>
</feature>
<dbReference type="PANTHER" id="PTHR11081:SF75">
    <property type="entry name" value="ENDONUCLEASE, PUTATIVE (AFU_ORTHOLOGUE AFUA_3G13260)-RELATED"/>
    <property type="match status" value="1"/>
</dbReference>
<comment type="caution">
    <text evidence="3">The sequence shown here is derived from an EMBL/GenBank/DDBJ whole genome shotgun (WGS) entry which is preliminary data.</text>
</comment>
<dbReference type="CDD" id="cd09870">
    <property type="entry name" value="PIN_YEN1"/>
    <property type="match status" value="1"/>
</dbReference>
<dbReference type="OrthoDB" id="3065555at2759"/>
<dbReference type="Proteomes" id="UP000284842">
    <property type="component" value="Unassembled WGS sequence"/>
</dbReference>
<keyword evidence="4" id="KW-1185">Reference proteome</keyword>
<feature type="compositionally biased region" description="Basic and acidic residues" evidence="1">
    <location>
        <begin position="136"/>
        <end position="155"/>
    </location>
</feature>
<proteinExistence type="predicted"/>
<feature type="compositionally biased region" description="Basic residues" evidence="1">
    <location>
        <begin position="9"/>
        <end position="19"/>
    </location>
</feature>
<feature type="region of interest" description="Disordered" evidence="1">
    <location>
        <begin position="1"/>
        <end position="33"/>
    </location>
</feature>
<dbReference type="InterPro" id="IPR006086">
    <property type="entry name" value="XPG-I_dom"/>
</dbReference>
<dbReference type="PRINTS" id="PR00853">
    <property type="entry name" value="XPGRADSUPER"/>
</dbReference>
<dbReference type="GO" id="GO:0003677">
    <property type="term" value="F:DNA binding"/>
    <property type="evidence" value="ECO:0007669"/>
    <property type="project" value="InterPro"/>
</dbReference>
<dbReference type="InParanoid" id="A0A409WTP0"/>
<gene>
    <name evidence="3" type="ORF">CVT24_008666</name>
</gene>
<dbReference type="InterPro" id="IPR038279">
    <property type="entry name" value="Ndc10_dom2_sf"/>
</dbReference>
<dbReference type="Pfam" id="PF16787">
    <property type="entry name" value="NDC10_II"/>
    <property type="match status" value="1"/>
</dbReference>
<dbReference type="GO" id="GO:0017108">
    <property type="term" value="F:5'-flap endonuclease activity"/>
    <property type="evidence" value="ECO:0007669"/>
    <property type="project" value="TreeGrafter"/>
</dbReference>
<dbReference type="SUPFAM" id="SSF56349">
    <property type="entry name" value="DNA breaking-rejoining enzymes"/>
    <property type="match status" value="1"/>
</dbReference>
<dbReference type="Gene3D" id="1.10.443.20">
    <property type="entry name" value="Centromere DNA-binding protein complex CBF3 subunit, domain 2"/>
    <property type="match status" value="1"/>
</dbReference>
<reference evidence="3 4" key="1">
    <citation type="journal article" date="2018" name="Evol. Lett.">
        <title>Horizontal gene cluster transfer increased hallucinogenic mushroom diversity.</title>
        <authorList>
            <person name="Reynolds H.T."/>
            <person name="Vijayakumar V."/>
            <person name="Gluck-Thaler E."/>
            <person name="Korotkin H.B."/>
            <person name="Matheny P.B."/>
            <person name="Slot J.C."/>
        </authorList>
    </citation>
    <scope>NUCLEOTIDE SEQUENCE [LARGE SCALE GENOMIC DNA]</scope>
    <source>
        <strain evidence="3 4">2629</strain>
    </source>
</reference>
<dbReference type="SUPFAM" id="SSF88723">
    <property type="entry name" value="PIN domain-like"/>
    <property type="match status" value="1"/>
</dbReference>
<dbReference type="Pfam" id="PF12550">
    <property type="entry name" value="GCR1_C"/>
    <property type="match status" value="1"/>
</dbReference>
<dbReference type="AlphaFoldDB" id="A0A409WTP0"/>
<accession>A0A409WTP0</accession>
<feature type="domain" description="XPG-I" evidence="2">
    <location>
        <begin position="1010"/>
        <end position="1083"/>
    </location>
</feature>
<feature type="region of interest" description="Disordered" evidence="1">
    <location>
        <begin position="136"/>
        <end position="164"/>
    </location>
</feature>
<evidence type="ECO:0000256" key="1">
    <source>
        <dbReference type="SAM" id="MobiDB-lite"/>
    </source>
</evidence>
<protein>
    <recommendedName>
        <fullName evidence="2">XPG-I domain-containing protein</fullName>
    </recommendedName>
</protein>
<organism evidence="3 4">
    <name type="scientific">Panaeolus cyanescens</name>
    <dbReference type="NCBI Taxonomy" id="181874"/>
    <lineage>
        <taxon>Eukaryota</taxon>
        <taxon>Fungi</taxon>
        <taxon>Dikarya</taxon>
        <taxon>Basidiomycota</taxon>
        <taxon>Agaricomycotina</taxon>
        <taxon>Agaricomycetes</taxon>
        <taxon>Agaricomycetidae</taxon>
        <taxon>Agaricales</taxon>
        <taxon>Agaricineae</taxon>
        <taxon>Galeropsidaceae</taxon>
        <taxon>Panaeolus</taxon>
    </lineage>
</organism>